<dbReference type="Proteomes" id="UP000294063">
    <property type="component" value="Unassembled WGS sequence"/>
</dbReference>
<evidence type="ECO:0000256" key="2">
    <source>
        <dbReference type="ARBA" id="ARBA00022692"/>
    </source>
</evidence>
<evidence type="ECO:0000313" key="7">
    <source>
        <dbReference type="EMBL" id="RYU47718.1"/>
    </source>
</evidence>
<dbReference type="EMBL" id="SEZK01000014">
    <property type="protein sequence ID" value="RYU51402.1"/>
    <property type="molecule type" value="Genomic_DNA"/>
</dbReference>
<keyword evidence="3 5" id="KW-1133">Transmembrane helix</keyword>
<feature type="transmembrane region" description="Helical" evidence="5">
    <location>
        <begin position="280"/>
        <end position="299"/>
    </location>
</feature>
<feature type="transmembrane region" description="Helical" evidence="5">
    <location>
        <begin position="240"/>
        <end position="273"/>
    </location>
</feature>
<sequence>MNTNNAPLQSKPLQWFTAIICSLFAGVLWRLFPHPALVVVLGILPLAVLYTLNRPFLMVLFFVIFSFFRIHEVFPQLYNLKIPLLLSLGSLAALGWQVGITKQIKLFWCREFTLLSCFLLLVILGIVLAGNRPIAIEYFKNIYWKIILMTFAIAVLVRSPQQLAFTLKAITIAGVLVGIVAIQNKLGGIGLVEETRVTIGRELGSMLGDPNDLALVLMFPTSFAVGLLVTHQLSWRQRMIGFIAIPILFWAIIATQSRGGLLGMIAVFGIYGLQRIKSKVLLMTIAIIAGGILFVVAGISDRASGGAAEAGVDASAMGRLYAWEAAFKMAVSNPITGVGLDNFYSNYFYYSPHWDGLNHAVHSTWFGVLAETGFLGLSVFIALIVVLIKSANRTLQSVKAVQDKINPAIYASAQAIFAGLIGTIVSGTFLTQGFNWPIYILAALVVAVTKTSEIALNKIEIDTRESEIQNDSQNEKNQ</sequence>
<reference evidence="10 11" key="1">
    <citation type="submission" date="2019-02" db="EMBL/GenBank/DDBJ databases">
        <title>Genome sequences of Aliivibrio finisterrensis strains from farmed Atlantic salmon.</title>
        <authorList>
            <person name="Bowman J.P."/>
        </authorList>
    </citation>
    <scope>NUCLEOTIDE SEQUENCE [LARGE SCALE GENOMIC DNA]</scope>
    <source>
        <strain evidence="9 12">A21</strain>
        <strain evidence="7 10">A32</strain>
        <strain evidence="8 11">A46</strain>
    </source>
</reference>
<feature type="transmembrane region" description="Helical" evidence="5">
    <location>
        <begin position="365"/>
        <end position="388"/>
    </location>
</feature>
<keyword evidence="4 5" id="KW-0472">Membrane</keyword>
<dbReference type="OrthoDB" id="871774at2"/>
<evidence type="ECO:0000313" key="11">
    <source>
        <dbReference type="Proteomes" id="UP000294063"/>
    </source>
</evidence>
<dbReference type="EMBL" id="SEZJ01000003">
    <property type="protein sequence ID" value="RYU47718.1"/>
    <property type="molecule type" value="Genomic_DNA"/>
</dbReference>
<proteinExistence type="predicted"/>
<feature type="transmembrane region" description="Helical" evidence="5">
    <location>
        <begin position="436"/>
        <end position="456"/>
    </location>
</feature>
<dbReference type="GO" id="GO:0016020">
    <property type="term" value="C:membrane"/>
    <property type="evidence" value="ECO:0007669"/>
    <property type="project" value="UniProtKB-SubCell"/>
</dbReference>
<dbReference type="PANTHER" id="PTHR37422:SF23">
    <property type="entry name" value="TEICHURONIC ACID BIOSYNTHESIS PROTEIN TUAE"/>
    <property type="match status" value="1"/>
</dbReference>
<dbReference type="InterPro" id="IPR007016">
    <property type="entry name" value="O-antigen_ligase-rel_domated"/>
</dbReference>
<comment type="subcellular location">
    <subcellularLocation>
        <location evidence="1">Membrane</location>
        <topology evidence="1">Multi-pass membrane protein</topology>
    </subcellularLocation>
</comment>
<evidence type="ECO:0000313" key="8">
    <source>
        <dbReference type="EMBL" id="RYU51402.1"/>
    </source>
</evidence>
<feature type="transmembrane region" description="Helical" evidence="5">
    <location>
        <begin position="112"/>
        <end position="130"/>
    </location>
</feature>
<name>A0A4Q5KW79_9GAMM</name>
<evidence type="ECO:0000256" key="4">
    <source>
        <dbReference type="ARBA" id="ARBA00023136"/>
    </source>
</evidence>
<dbReference type="Proteomes" id="UP000294166">
    <property type="component" value="Unassembled WGS sequence"/>
</dbReference>
<dbReference type="EMBL" id="SEZN01000014">
    <property type="protein sequence ID" value="RYU64600.1"/>
    <property type="molecule type" value="Genomic_DNA"/>
</dbReference>
<dbReference type="GeneID" id="56274400"/>
<evidence type="ECO:0000256" key="3">
    <source>
        <dbReference type="ARBA" id="ARBA00022989"/>
    </source>
</evidence>
<dbReference type="RefSeq" id="WP_130047007.1">
    <property type="nucleotide sequence ID" value="NZ_SEZJ01000003.1"/>
</dbReference>
<feature type="transmembrane region" description="Helical" evidence="5">
    <location>
        <begin position="80"/>
        <end position="100"/>
    </location>
</feature>
<dbReference type="AlphaFoldDB" id="A0A4Q5KW79"/>
<comment type="caution">
    <text evidence="8">The sequence shown here is derived from an EMBL/GenBank/DDBJ whole genome shotgun (WGS) entry which is preliminary data.</text>
</comment>
<evidence type="ECO:0000313" key="12">
    <source>
        <dbReference type="Proteomes" id="UP000294166"/>
    </source>
</evidence>
<evidence type="ECO:0000256" key="5">
    <source>
        <dbReference type="SAM" id="Phobius"/>
    </source>
</evidence>
<dbReference type="PANTHER" id="PTHR37422">
    <property type="entry name" value="TEICHURONIC ACID BIOSYNTHESIS PROTEIN TUAE"/>
    <property type="match status" value="1"/>
</dbReference>
<dbReference type="Proteomes" id="UP000293465">
    <property type="component" value="Unassembled WGS sequence"/>
</dbReference>
<feature type="transmembrane region" description="Helical" evidence="5">
    <location>
        <begin position="165"/>
        <end position="192"/>
    </location>
</feature>
<dbReference type="Pfam" id="PF04932">
    <property type="entry name" value="Wzy_C"/>
    <property type="match status" value="1"/>
</dbReference>
<gene>
    <name evidence="7" type="ORF">ERW49_05065</name>
    <name evidence="9" type="ORF">ERW53_09330</name>
    <name evidence="8" type="ORF">ERW57_09810</name>
</gene>
<evidence type="ECO:0000256" key="1">
    <source>
        <dbReference type="ARBA" id="ARBA00004141"/>
    </source>
</evidence>
<feature type="transmembrane region" description="Helical" evidence="5">
    <location>
        <begin position="409"/>
        <end position="430"/>
    </location>
</feature>
<feature type="transmembrane region" description="Helical" evidence="5">
    <location>
        <begin position="12"/>
        <end position="32"/>
    </location>
</feature>
<dbReference type="InterPro" id="IPR051533">
    <property type="entry name" value="WaaL-like"/>
</dbReference>
<keyword evidence="12" id="KW-1185">Reference proteome</keyword>
<feature type="transmembrane region" description="Helical" evidence="5">
    <location>
        <begin position="213"/>
        <end position="234"/>
    </location>
</feature>
<evidence type="ECO:0000259" key="6">
    <source>
        <dbReference type="Pfam" id="PF04932"/>
    </source>
</evidence>
<evidence type="ECO:0000313" key="9">
    <source>
        <dbReference type="EMBL" id="RYU64600.1"/>
    </source>
</evidence>
<feature type="transmembrane region" description="Helical" evidence="5">
    <location>
        <begin position="38"/>
        <end position="68"/>
    </location>
</feature>
<evidence type="ECO:0000313" key="10">
    <source>
        <dbReference type="Proteomes" id="UP000293465"/>
    </source>
</evidence>
<protein>
    <submittedName>
        <fullName evidence="8">Oligosaccharide repeat unit polymerase</fullName>
    </submittedName>
</protein>
<feature type="domain" description="O-antigen ligase-related" evidence="6">
    <location>
        <begin position="247"/>
        <end position="381"/>
    </location>
</feature>
<keyword evidence="2 5" id="KW-0812">Transmembrane</keyword>
<organism evidence="8 11">
    <name type="scientific">Aliivibrio finisterrensis</name>
    <dbReference type="NCBI Taxonomy" id="511998"/>
    <lineage>
        <taxon>Bacteria</taxon>
        <taxon>Pseudomonadati</taxon>
        <taxon>Pseudomonadota</taxon>
        <taxon>Gammaproteobacteria</taxon>
        <taxon>Vibrionales</taxon>
        <taxon>Vibrionaceae</taxon>
        <taxon>Aliivibrio</taxon>
    </lineage>
</organism>
<feature type="transmembrane region" description="Helical" evidence="5">
    <location>
        <begin position="142"/>
        <end position="159"/>
    </location>
</feature>
<accession>A0A4Q5KW79</accession>